<comment type="similarity">
    <text evidence="1">Belongs to the proteasome subunit S3 family.</text>
</comment>
<keyword evidence="6" id="KW-1185">Reference proteome</keyword>
<comment type="caution">
    <text evidence="5">The sequence shown here is derived from an EMBL/GenBank/DDBJ whole genome shotgun (WGS) entry which is preliminary data.</text>
</comment>
<evidence type="ECO:0000256" key="3">
    <source>
        <dbReference type="SAM" id="Coils"/>
    </source>
</evidence>
<evidence type="ECO:0000313" key="5">
    <source>
        <dbReference type="EMBL" id="KAJ3224688.1"/>
    </source>
</evidence>
<dbReference type="Pfam" id="PF08375">
    <property type="entry name" value="Rpn3_C"/>
    <property type="match status" value="1"/>
</dbReference>
<sequence>MSEVLVLQSANACIALITRAVDENEQRLIARALRNTATFRHKLDRTILTKLVVENVSSTFKQTFLNNLKAMDTSEDTTVESVSKKYILSVDYYLGYLILLFQHDSKEISIEFSTYLAQSIPKANKRELDLIAAKVYFYHYRNLELSSNKEFWINARGSLLAAHRTATLRQDYESQAVLINLLLRNYLSTNHYDLADKLVSKTQFPEQAANNQLARYNYYLGRIKAIQLDYTSSNKYLLQAMRKALVTKATSGFQQAVNKVAIIVQLLMGEIPERNVFRQPMLKNSLVPYLKITSAVRVGDLHLFQEALGKFTSEFQRDKTFTLILRLRHNVIKAGIRMLSLSYSRISLRDTCLKLQLDSEEDAEYVVGKAIRDGVVDAVINHEKGYMKSKENVDIYSTNEPQNAFHQRISFCLNLHNESVQAMRFPMNAHKKDLAVLNDLIEEEKKLVNEIANEEDDAEF</sequence>
<keyword evidence="3" id="KW-0175">Coiled coil</keyword>
<dbReference type="GO" id="GO:0008541">
    <property type="term" value="C:proteasome regulatory particle, lid subcomplex"/>
    <property type="evidence" value="ECO:0007669"/>
    <property type="project" value="TreeGrafter"/>
</dbReference>
<protein>
    <submittedName>
        <fullName evidence="5">26S proteasome non-ATPase regulatory subunit</fullName>
    </submittedName>
</protein>
<keyword evidence="2 5" id="KW-0647">Proteasome</keyword>
<dbReference type="EMBL" id="JADGJW010000085">
    <property type="protein sequence ID" value="KAJ3224688.1"/>
    <property type="molecule type" value="Genomic_DNA"/>
</dbReference>
<evidence type="ECO:0000259" key="4">
    <source>
        <dbReference type="PROSITE" id="PS50250"/>
    </source>
</evidence>
<dbReference type="InterPro" id="IPR036390">
    <property type="entry name" value="WH_DNA-bd_sf"/>
</dbReference>
<evidence type="ECO:0000256" key="2">
    <source>
        <dbReference type="ARBA" id="ARBA00022942"/>
    </source>
</evidence>
<dbReference type="Pfam" id="PF25573">
    <property type="entry name" value="TPR_PSMD3_N"/>
    <property type="match status" value="1"/>
</dbReference>
<dbReference type="InterPro" id="IPR057985">
    <property type="entry name" value="TPR_PSMD3_N"/>
</dbReference>
<dbReference type="AlphaFoldDB" id="A0AAD5U567"/>
<dbReference type="GO" id="GO:0030234">
    <property type="term" value="F:enzyme regulator activity"/>
    <property type="evidence" value="ECO:0007669"/>
    <property type="project" value="InterPro"/>
</dbReference>
<dbReference type="PANTHER" id="PTHR10758:SF2">
    <property type="entry name" value="26S PROTEASOME NON-ATPASE REGULATORY SUBUNIT 3"/>
    <property type="match status" value="1"/>
</dbReference>
<dbReference type="SUPFAM" id="SSF46785">
    <property type="entry name" value="Winged helix' DNA-binding domain"/>
    <property type="match status" value="1"/>
</dbReference>
<dbReference type="Pfam" id="PF01399">
    <property type="entry name" value="PCI"/>
    <property type="match status" value="1"/>
</dbReference>
<dbReference type="PROSITE" id="PS50250">
    <property type="entry name" value="PCI"/>
    <property type="match status" value="1"/>
</dbReference>
<feature type="coiled-coil region" evidence="3">
    <location>
        <begin position="427"/>
        <end position="457"/>
    </location>
</feature>
<name>A0AAD5U567_9FUNG</name>
<dbReference type="SMART" id="SM00088">
    <property type="entry name" value="PINT"/>
    <property type="match status" value="1"/>
</dbReference>
<dbReference type="SMART" id="SM00753">
    <property type="entry name" value="PAM"/>
    <property type="match status" value="1"/>
</dbReference>
<reference evidence="5" key="1">
    <citation type="submission" date="2020-05" db="EMBL/GenBank/DDBJ databases">
        <title>Phylogenomic resolution of chytrid fungi.</title>
        <authorList>
            <person name="Stajich J.E."/>
            <person name="Amses K."/>
            <person name="Simmons R."/>
            <person name="Seto K."/>
            <person name="Myers J."/>
            <person name="Bonds A."/>
            <person name="Quandt C.A."/>
            <person name="Barry K."/>
            <person name="Liu P."/>
            <person name="Grigoriev I."/>
            <person name="Longcore J.E."/>
            <person name="James T.Y."/>
        </authorList>
    </citation>
    <scope>NUCLEOTIDE SEQUENCE</scope>
    <source>
        <strain evidence="5">JEL0476</strain>
    </source>
</reference>
<evidence type="ECO:0000256" key="1">
    <source>
        <dbReference type="ARBA" id="ARBA00007912"/>
    </source>
</evidence>
<dbReference type="PANTHER" id="PTHR10758">
    <property type="entry name" value="26S PROTEASOME NON-ATPASE REGULATORY SUBUNIT 3/COP9 SIGNALOSOME COMPLEX SUBUNIT 3"/>
    <property type="match status" value="1"/>
</dbReference>
<dbReference type="InterPro" id="IPR000717">
    <property type="entry name" value="PCI_dom"/>
</dbReference>
<feature type="domain" description="PCI" evidence="4">
    <location>
        <begin position="214"/>
        <end position="394"/>
    </location>
</feature>
<dbReference type="GO" id="GO:0042176">
    <property type="term" value="P:regulation of protein catabolic process"/>
    <property type="evidence" value="ECO:0007669"/>
    <property type="project" value="InterPro"/>
</dbReference>
<dbReference type="InterPro" id="IPR050756">
    <property type="entry name" value="CSN3"/>
</dbReference>
<gene>
    <name evidence="5" type="primary">RPN3</name>
    <name evidence="5" type="ORF">HK099_008073</name>
</gene>
<dbReference type="Proteomes" id="UP001211065">
    <property type="component" value="Unassembled WGS sequence"/>
</dbReference>
<proteinExistence type="inferred from homology"/>
<organism evidence="5 6">
    <name type="scientific">Clydaea vesicula</name>
    <dbReference type="NCBI Taxonomy" id="447962"/>
    <lineage>
        <taxon>Eukaryota</taxon>
        <taxon>Fungi</taxon>
        <taxon>Fungi incertae sedis</taxon>
        <taxon>Chytridiomycota</taxon>
        <taxon>Chytridiomycota incertae sedis</taxon>
        <taxon>Chytridiomycetes</taxon>
        <taxon>Lobulomycetales</taxon>
        <taxon>Lobulomycetaceae</taxon>
        <taxon>Clydaea</taxon>
    </lineage>
</organism>
<accession>A0AAD5U567</accession>
<dbReference type="GO" id="GO:0006511">
    <property type="term" value="P:ubiquitin-dependent protein catabolic process"/>
    <property type="evidence" value="ECO:0007669"/>
    <property type="project" value="TreeGrafter"/>
</dbReference>
<dbReference type="InterPro" id="IPR013586">
    <property type="entry name" value="PSMD3_C"/>
</dbReference>
<evidence type="ECO:0000313" key="6">
    <source>
        <dbReference type="Proteomes" id="UP001211065"/>
    </source>
</evidence>